<evidence type="ECO:0000256" key="4">
    <source>
        <dbReference type="ARBA" id="ARBA00023125"/>
    </source>
</evidence>
<keyword evidence="2" id="KW-0963">Cytoplasm</keyword>
<dbReference type="AlphaFoldDB" id="A0A264W3S0"/>
<dbReference type="GO" id="GO:0003700">
    <property type="term" value="F:DNA-binding transcription factor activity"/>
    <property type="evidence" value="ECO:0007669"/>
    <property type="project" value="InterPro"/>
</dbReference>
<feature type="domain" description="HTH marR-type" evidence="6">
    <location>
        <begin position="16"/>
        <end position="149"/>
    </location>
</feature>
<comment type="caution">
    <text evidence="7">The sequence shown here is derived from an EMBL/GenBank/DDBJ whole genome shotgun (WGS) entry which is preliminary data.</text>
</comment>
<evidence type="ECO:0000256" key="3">
    <source>
        <dbReference type="ARBA" id="ARBA00023015"/>
    </source>
</evidence>
<organism evidence="7 8">
    <name type="scientific">Tetzosporium hominis</name>
    <dbReference type="NCBI Taxonomy" id="2020506"/>
    <lineage>
        <taxon>Bacteria</taxon>
        <taxon>Bacillati</taxon>
        <taxon>Bacillota</taxon>
        <taxon>Bacilli</taxon>
        <taxon>Bacillales</taxon>
        <taxon>Caryophanaceae</taxon>
        <taxon>Tetzosporium</taxon>
    </lineage>
</organism>
<dbReference type="GO" id="GO:0003677">
    <property type="term" value="F:DNA binding"/>
    <property type="evidence" value="ECO:0007669"/>
    <property type="project" value="UniProtKB-KW"/>
</dbReference>
<dbReference type="SMART" id="SM00347">
    <property type="entry name" value="HTH_MARR"/>
    <property type="match status" value="1"/>
</dbReference>
<evidence type="ECO:0000256" key="5">
    <source>
        <dbReference type="ARBA" id="ARBA00023163"/>
    </source>
</evidence>
<keyword evidence="5" id="KW-0804">Transcription</keyword>
<dbReference type="Proteomes" id="UP000217065">
    <property type="component" value="Unassembled WGS sequence"/>
</dbReference>
<dbReference type="PROSITE" id="PS50995">
    <property type="entry name" value="HTH_MARR_2"/>
    <property type="match status" value="1"/>
</dbReference>
<comment type="subcellular location">
    <subcellularLocation>
        <location evidence="1">Cytoplasm</location>
    </subcellularLocation>
</comment>
<dbReference type="Gene3D" id="1.10.10.10">
    <property type="entry name" value="Winged helix-like DNA-binding domain superfamily/Winged helix DNA-binding domain"/>
    <property type="match status" value="1"/>
</dbReference>
<dbReference type="InterPro" id="IPR036388">
    <property type="entry name" value="WH-like_DNA-bd_sf"/>
</dbReference>
<evidence type="ECO:0000256" key="1">
    <source>
        <dbReference type="ARBA" id="ARBA00004496"/>
    </source>
</evidence>
<dbReference type="EMBL" id="NOKQ01000199">
    <property type="protein sequence ID" value="OZS78220.1"/>
    <property type="molecule type" value="Genomic_DNA"/>
</dbReference>
<keyword evidence="3" id="KW-0805">Transcription regulation</keyword>
<reference evidence="7 8" key="1">
    <citation type="submission" date="2017-07" db="EMBL/GenBank/DDBJ databases">
        <title>Tetzosporium hominis gen.nov. sp.nov.</title>
        <authorList>
            <person name="Tetz G."/>
            <person name="Tetz V."/>
        </authorList>
    </citation>
    <scope>NUCLEOTIDE SEQUENCE [LARGE SCALE GENOMIC DNA]</scope>
    <source>
        <strain evidence="7 8">VT-49</strain>
    </source>
</reference>
<dbReference type="GO" id="GO:0005737">
    <property type="term" value="C:cytoplasm"/>
    <property type="evidence" value="ECO:0007669"/>
    <property type="project" value="UniProtKB-SubCell"/>
</dbReference>
<dbReference type="GO" id="GO:0006950">
    <property type="term" value="P:response to stress"/>
    <property type="evidence" value="ECO:0007669"/>
    <property type="project" value="TreeGrafter"/>
</dbReference>
<accession>A0A264W3S0</accession>
<dbReference type="PANTHER" id="PTHR33164">
    <property type="entry name" value="TRANSCRIPTIONAL REGULATOR, MARR FAMILY"/>
    <property type="match status" value="1"/>
</dbReference>
<dbReference type="RefSeq" id="WP_094942584.1">
    <property type="nucleotide sequence ID" value="NZ_NOKQ01000199.1"/>
</dbReference>
<dbReference type="InterPro" id="IPR039422">
    <property type="entry name" value="MarR/SlyA-like"/>
</dbReference>
<evidence type="ECO:0000313" key="8">
    <source>
        <dbReference type="Proteomes" id="UP000217065"/>
    </source>
</evidence>
<dbReference type="InterPro" id="IPR055166">
    <property type="entry name" value="Transc_reg_Sar_Rot_HTH"/>
</dbReference>
<dbReference type="SUPFAM" id="SSF46785">
    <property type="entry name" value="Winged helix' DNA-binding domain"/>
    <property type="match status" value="1"/>
</dbReference>
<evidence type="ECO:0000256" key="2">
    <source>
        <dbReference type="ARBA" id="ARBA00022490"/>
    </source>
</evidence>
<sequence>MINYNGLSNEDLLRLNNQFCFSIYACSREIVQLYRPLLKKLDLTYPQYLVMLVLWEHGHVTMKEMGSLLYLDNGTLTPLVRRLIQAGLVVKERSAADERKVYISLTEKGEGLKNEAYAVPNTIMPILLKNQDLKQQMDTLLKEIHQINENRPL</sequence>
<evidence type="ECO:0000313" key="7">
    <source>
        <dbReference type="EMBL" id="OZS78220.1"/>
    </source>
</evidence>
<dbReference type="InterPro" id="IPR036390">
    <property type="entry name" value="WH_DNA-bd_sf"/>
</dbReference>
<keyword evidence="8" id="KW-1185">Reference proteome</keyword>
<protein>
    <recommendedName>
        <fullName evidence="6">HTH marR-type domain-containing protein</fullName>
    </recommendedName>
</protein>
<proteinExistence type="predicted"/>
<gene>
    <name evidence="7" type="ORF">CF394_07090</name>
</gene>
<dbReference type="InterPro" id="IPR000835">
    <property type="entry name" value="HTH_MarR-typ"/>
</dbReference>
<dbReference type="OrthoDB" id="9806864at2"/>
<evidence type="ECO:0000259" key="6">
    <source>
        <dbReference type="PROSITE" id="PS50995"/>
    </source>
</evidence>
<dbReference type="PANTHER" id="PTHR33164:SF5">
    <property type="entry name" value="ORGANIC HYDROPEROXIDE RESISTANCE TRANSCRIPTIONAL REGULATOR"/>
    <property type="match status" value="1"/>
</dbReference>
<keyword evidence="4" id="KW-0238">DNA-binding</keyword>
<dbReference type="FunFam" id="1.10.10.10:FF:000163">
    <property type="entry name" value="MarR family transcriptional regulator"/>
    <property type="match status" value="1"/>
</dbReference>
<name>A0A264W3S0_9BACL</name>
<dbReference type="Pfam" id="PF22381">
    <property type="entry name" value="Staph_reg_Sar_Rot"/>
    <property type="match status" value="1"/>
</dbReference>